<evidence type="ECO:0000313" key="1">
    <source>
        <dbReference type="EMBL" id="MBL0408059.1"/>
    </source>
</evidence>
<sequence>MVAGGLEVANNMHKLRLKAADSEKITINLGYIDIGHIDLLVQEGFYSNRTDFIRTAIRNQLDRHNDAVRKSVERHQLDLGLRHYSRQDLEAVQAAGEVLHIQVLGLASIASDVTPDLAQQTIASLHFLGALHASPAVKEALKGRMR</sequence>
<dbReference type="InterPro" id="IPR013321">
    <property type="entry name" value="Arc_rbn_hlx_hlx"/>
</dbReference>
<proteinExistence type="predicted"/>
<dbReference type="RefSeq" id="WP_202065718.1">
    <property type="nucleotide sequence ID" value="NZ_JAEQMY010000142.1"/>
</dbReference>
<organism evidence="1 2">
    <name type="scientific">Microvirga aerilata</name>
    <dbReference type="NCBI Taxonomy" id="670292"/>
    <lineage>
        <taxon>Bacteria</taxon>
        <taxon>Pseudomonadati</taxon>
        <taxon>Pseudomonadota</taxon>
        <taxon>Alphaproteobacteria</taxon>
        <taxon>Hyphomicrobiales</taxon>
        <taxon>Methylobacteriaceae</taxon>
        <taxon>Microvirga</taxon>
    </lineage>
</organism>
<dbReference type="Proteomes" id="UP000605848">
    <property type="component" value="Unassembled WGS sequence"/>
</dbReference>
<dbReference type="InterPro" id="IPR041088">
    <property type="entry name" value="RHH_8"/>
</dbReference>
<dbReference type="SUPFAM" id="SSF47598">
    <property type="entry name" value="Ribbon-helix-helix"/>
    <property type="match status" value="1"/>
</dbReference>
<dbReference type="GO" id="GO:0006355">
    <property type="term" value="P:regulation of DNA-templated transcription"/>
    <property type="evidence" value="ECO:0007669"/>
    <property type="project" value="InterPro"/>
</dbReference>
<dbReference type="Gene3D" id="1.10.1220.10">
    <property type="entry name" value="Met repressor-like"/>
    <property type="match status" value="1"/>
</dbReference>
<comment type="caution">
    <text evidence="1">The sequence shown here is derived from an EMBL/GenBank/DDBJ whole genome shotgun (WGS) entry which is preliminary data.</text>
</comment>
<dbReference type="InterPro" id="IPR010985">
    <property type="entry name" value="Ribbon_hlx_hlx"/>
</dbReference>
<evidence type="ECO:0000313" key="2">
    <source>
        <dbReference type="Proteomes" id="UP000605848"/>
    </source>
</evidence>
<protein>
    <submittedName>
        <fullName evidence="1">CopG family transcriptional regulator</fullName>
    </submittedName>
</protein>
<dbReference type="EMBL" id="JAEQMY010000142">
    <property type="protein sequence ID" value="MBL0408059.1"/>
    <property type="molecule type" value="Genomic_DNA"/>
</dbReference>
<dbReference type="PANTHER" id="PTHR36215:SF1">
    <property type="entry name" value="BLL4998 PROTEIN"/>
    <property type="match status" value="1"/>
</dbReference>
<name>A0A937D0U1_9HYPH</name>
<keyword evidence="2" id="KW-1185">Reference proteome</keyword>
<dbReference type="CDD" id="cd22231">
    <property type="entry name" value="RHH_NikR_HicB-like"/>
    <property type="match status" value="1"/>
</dbReference>
<dbReference type="PANTHER" id="PTHR36215">
    <property type="entry name" value="BLL4998 PROTEIN"/>
    <property type="match status" value="1"/>
</dbReference>
<reference evidence="1" key="1">
    <citation type="submission" date="2021-01" db="EMBL/GenBank/DDBJ databases">
        <title>Microvirga sp.</title>
        <authorList>
            <person name="Kim M.K."/>
        </authorList>
    </citation>
    <scope>NUCLEOTIDE SEQUENCE</scope>
    <source>
        <strain evidence="1">5420S-16</strain>
    </source>
</reference>
<dbReference type="AlphaFoldDB" id="A0A937D0U1"/>
<gene>
    <name evidence="1" type="ORF">JKG68_29625</name>
</gene>
<dbReference type="Pfam" id="PF17723">
    <property type="entry name" value="RHH_8"/>
    <property type="match status" value="1"/>
</dbReference>
<accession>A0A937D0U1</accession>